<gene>
    <name evidence="1" type="ORF">EYW47_11000</name>
</gene>
<sequence length="168" mass="18610">MATLTDDVKRRIVQGLACYDTPSQVARAIKEEFGLSVTPQQCEAYDPTKAAGKGVGKKYRAIFEAARAAYLQDQELIPIAHRARRLRILDRMCNEAEARGNVKLTMKLLEQAAKEVGGMYTTTHKLEHTGKGGGPIQWLPPSNEDLGEAEKIYRRVMGEQAVQKKGPV</sequence>
<reference evidence="1 2" key="1">
    <citation type="submission" date="2019-03" db="EMBL/GenBank/DDBJ databases">
        <title>Paraburkholderia sp. 4M-K11, isolated from subtropical forest soil.</title>
        <authorList>
            <person name="Gao Z.-H."/>
            <person name="Qiu L.-H."/>
        </authorList>
    </citation>
    <scope>NUCLEOTIDE SEQUENCE [LARGE SCALE GENOMIC DNA]</scope>
    <source>
        <strain evidence="1 2">4M-K11</strain>
    </source>
</reference>
<organism evidence="1 2">
    <name type="scientific">Paraburkholderia silviterrae</name>
    <dbReference type="NCBI Taxonomy" id="2528715"/>
    <lineage>
        <taxon>Bacteria</taxon>
        <taxon>Pseudomonadati</taxon>
        <taxon>Pseudomonadota</taxon>
        <taxon>Betaproteobacteria</taxon>
        <taxon>Burkholderiales</taxon>
        <taxon>Burkholderiaceae</taxon>
        <taxon>Paraburkholderia</taxon>
    </lineage>
</organism>
<name>A0A4R5MB98_9BURK</name>
<dbReference type="InterPro" id="IPR018738">
    <property type="entry name" value="DUF2280"/>
</dbReference>
<dbReference type="RefSeq" id="WP_133194886.1">
    <property type="nucleotide sequence ID" value="NZ_JBHUCW010000018.1"/>
</dbReference>
<dbReference type="OrthoDB" id="6464700at2"/>
<evidence type="ECO:0000313" key="1">
    <source>
        <dbReference type="EMBL" id="TDG24034.1"/>
    </source>
</evidence>
<evidence type="ECO:0000313" key="2">
    <source>
        <dbReference type="Proteomes" id="UP000295722"/>
    </source>
</evidence>
<proteinExistence type="predicted"/>
<dbReference type="Proteomes" id="UP000295722">
    <property type="component" value="Unassembled WGS sequence"/>
</dbReference>
<dbReference type="AlphaFoldDB" id="A0A4R5MB98"/>
<dbReference type="EMBL" id="SMRP01000004">
    <property type="protein sequence ID" value="TDG24034.1"/>
    <property type="molecule type" value="Genomic_DNA"/>
</dbReference>
<comment type="caution">
    <text evidence="1">The sequence shown here is derived from an EMBL/GenBank/DDBJ whole genome shotgun (WGS) entry which is preliminary data.</text>
</comment>
<accession>A0A4R5MB98</accession>
<dbReference type="Pfam" id="PF10045">
    <property type="entry name" value="DUF2280"/>
    <property type="match status" value="1"/>
</dbReference>
<protein>
    <submittedName>
        <fullName evidence="1">DUF2280 domain-containing protein</fullName>
    </submittedName>
</protein>
<keyword evidence="2" id="KW-1185">Reference proteome</keyword>